<sequence>MARRESFVKRRKAMGFSQESLAEAIGVERTTVSRWETGETAPQSFHRPDLCRELKVSASQLDLLIHCVDGGPQAMPATTTQSASSLPAHDDEMEALELVRRVAASDVGGETLSRLELVFDEIARQYPSSAPQDLLVRVRKYSAYVSHLLDARKTLAEHRQLLVLGGWFSLLGATLHIDLDQEHAATARLHTAMTLAKHAGHAEIQAWCFETDAWRVLTAGNYAKAVELSKAAQALAPKGSSVEIQATAQEGRAYARLGQANETYGAIGRVSALVSPMRFPDHPEHHYQYDPGKSVSYAATTLAWVGDPAAEEYAREVINRLAPSNDISTWPRRVASANIDLALSLVVSDRVDEACDAAQRAILSGRVVPSNRWRALEVVQAVESRKISEASDLREAYEGMRQPEIEAR</sequence>
<dbReference type="Pfam" id="PF01381">
    <property type="entry name" value="HTH_3"/>
    <property type="match status" value="1"/>
</dbReference>
<dbReference type="EMBL" id="WPNZ01000021">
    <property type="protein sequence ID" value="MVO89080.1"/>
    <property type="molecule type" value="Genomic_DNA"/>
</dbReference>
<accession>A0A6L6X630</accession>
<dbReference type="PROSITE" id="PS50943">
    <property type="entry name" value="HTH_CROC1"/>
    <property type="match status" value="1"/>
</dbReference>
<evidence type="ECO:0000259" key="1">
    <source>
        <dbReference type="PROSITE" id="PS50943"/>
    </source>
</evidence>
<dbReference type="AlphaFoldDB" id="A0A6L6X630"/>
<feature type="domain" description="HTH cro/C1-type" evidence="1">
    <location>
        <begin position="9"/>
        <end position="61"/>
    </location>
</feature>
<dbReference type="CDD" id="cd00093">
    <property type="entry name" value="HTH_XRE"/>
    <property type="match status" value="1"/>
</dbReference>
<gene>
    <name evidence="2" type="ORF">GPA10_31090</name>
</gene>
<dbReference type="SUPFAM" id="SSF47413">
    <property type="entry name" value="lambda repressor-like DNA-binding domains"/>
    <property type="match status" value="1"/>
</dbReference>
<name>A0A6L6X630_9ACTN</name>
<dbReference type="InterPro" id="IPR001387">
    <property type="entry name" value="Cro/C1-type_HTH"/>
</dbReference>
<reference evidence="2 3" key="1">
    <citation type="submission" date="2019-11" db="EMBL/GenBank/DDBJ databases">
        <title>Streptomyces typhae sp. nov., a novel endophytic actinomycete isolated from the root of cattail pollen (Typha angustifolia L.).</title>
        <authorList>
            <person name="Peng C."/>
        </authorList>
    </citation>
    <scope>NUCLEOTIDE SEQUENCE [LARGE SCALE GENOMIC DNA]</scope>
    <source>
        <strain evidence="3">p1417</strain>
    </source>
</reference>
<evidence type="ECO:0000313" key="2">
    <source>
        <dbReference type="EMBL" id="MVO89080.1"/>
    </source>
</evidence>
<comment type="caution">
    <text evidence="2">The sequence shown here is derived from an EMBL/GenBank/DDBJ whole genome shotgun (WGS) entry which is preliminary data.</text>
</comment>
<dbReference type="SMART" id="SM00530">
    <property type="entry name" value="HTH_XRE"/>
    <property type="match status" value="1"/>
</dbReference>
<dbReference type="Proteomes" id="UP000483802">
    <property type="component" value="Unassembled WGS sequence"/>
</dbReference>
<dbReference type="GO" id="GO:0003677">
    <property type="term" value="F:DNA binding"/>
    <property type="evidence" value="ECO:0007669"/>
    <property type="project" value="InterPro"/>
</dbReference>
<dbReference type="InterPro" id="IPR010982">
    <property type="entry name" value="Lambda_DNA-bd_dom_sf"/>
</dbReference>
<protein>
    <submittedName>
        <fullName evidence="2">Helix-turn-helix domain-containing protein</fullName>
    </submittedName>
</protein>
<organism evidence="2 3">
    <name type="scientific">Streptomyces typhae</name>
    <dbReference type="NCBI Taxonomy" id="2681492"/>
    <lineage>
        <taxon>Bacteria</taxon>
        <taxon>Bacillati</taxon>
        <taxon>Actinomycetota</taxon>
        <taxon>Actinomycetes</taxon>
        <taxon>Kitasatosporales</taxon>
        <taxon>Streptomycetaceae</taxon>
        <taxon>Streptomyces</taxon>
    </lineage>
</organism>
<dbReference type="RefSeq" id="WP_157168383.1">
    <property type="nucleotide sequence ID" value="NZ_WPNZ01000021.1"/>
</dbReference>
<dbReference type="Gene3D" id="1.10.260.40">
    <property type="entry name" value="lambda repressor-like DNA-binding domains"/>
    <property type="match status" value="1"/>
</dbReference>
<proteinExistence type="predicted"/>
<evidence type="ECO:0000313" key="3">
    <source>
        <dbReference type="Proteomes" id="UP000483802"/>
    </source>
</evidence>
<keyword evidence="3" id="KW-1185">Reference proteome</keyword>